<dbReference type="EMBL" id="CP071794">
    <property type="protein sequence ID" value="QTD57443.1"/>
    <property type="molecule type" value="Genomic_DNA"/>
</dbReference>
<dbReference type="GO" id="GO:0051213">
    <property type="term" value="F:dioxygenase activity"/>
    <property type="evidence" value="ECO:0007669"/>
    <property type="project" value="UniProtKB-KW"/>
</dbReference>
<dbReference type="PANTHER" id="PTHR20883:SF49">
    <property type="entry name" value="PHYTANOYL-COA DIOXYGENASE"/>
    <property type="match status" value="1"/>
</dbReference>
<keyword evidence="2" id="KW-1185">Reference proteome</keyword>
<dbReference type="Pfam" id="PF05721">
    <property type="entry name" value="PhyH"/>
    <property type="match status" value="1"/>
</dbReference>
<keyword evidence="1" id="KW-0560">Oxidoreductase</keyword>
<evidence type="ECO:0000313" key="2">
    <source>
        <dbReference type="Proteomes" id="UP000663923"/>
    </source>
</evidence>
<name>A0ABX7T751_9SPHN</name>
<dbReference type="SUPFAM" id="SSF51197">
    <property type="entry name" value="Clavaminate synthase-like"/>
    <property type="match status" value="1"/>
</dbReference>
<proteinExistence type="predicted"/>
<organism evidence="1 2">
    <name type="scientific">Parasphingorhabdus cellanae</name>
    <dbReference type="NCBI Taxonomy" id="2806553"/>
    <lineage>
        <taxon>Bacteria</taxon>
        <taxon>Pseudomonadati</taxon>
        <taxon>Pseudomonadota</taxon>
        <taxon>Alphaproteobacteria</taxon>
        <taxon>Sphingomonadales</taxon>
        <taxon>Sphingomonadaceae</taxon>
        <taxon>Parasphingorhabdus</taxon>
    </lineage>
</organism>
<dbReference type="Gene3D" id="2.60.120.620">
    <property type="entry name" value="q2cbj1_9rhob like domain"/>
    <property type="match status" value="1"/>
</dbReference>
<keyword evidence="1" id="KW-0223">Dioxygenase</keyword>
<dbReference type="InterPro" id="IPR008775">
    <property type="entry name" value="Phytyl_CoA_dOase-like"/>
</dbReference>
<accession>A0ABX7T751</accession>
<gene>
    <name evidence="1" type="ORF">J4G78_07930</name>
</gene>
<sequence>MALNKRPLRDVTQQDIDDYARDGAVCLRSVLDRDWIDLLEPIAREVIIDKKDVGLLPTIPGRYMARCIEEYRRFVFESPIAEVAGKVMQSKEIRFFFDEFFAKPPQSDAKTLWHCDRMGWPVKGNMVPSIWIPLTPIVKANCLEVLAGTQHDDVPYWLFSPNARKMIKPDDRVPHPEIESKRGDPNLRFLSWDMDPGDLLIVHPWVLHYSAGNPTDDWRVAISERVFGDDIRWAPRPDCVNLAGVSFDEMLEGEKPEGSHFPLLWSEDGRADSDAHFPQGFATRWPKQEMAGVNEYKAFKELKVKEDAGELSRKDKAPAN</sequence>
<dbReference type="RefSeq" id="WP_207989907.1">
    <property type="nucleotide sequence ID" value="NZ_CP071794.1"/>
</dbReference>
<dbReference type="PANTHER" id="PTHR20883">
    <property type="entry name" value="PHYTANOYL-COA DIOXYGENASE DOMAIN CONTAINING 1"/>
    <property type="match status" value="1"/>
</dbReference>
<evidence type="ECO:0000313" key="1">
    <source>
        <dbReference type="EMBL" id="QTD57443.1"/>
    </source>
</evidence>
<dbReference type="Proteomes" id="UP000663923">
    <property type="component" value="Chromosome"/>
</dbReference>
<protein>
    <submittedName>
        <fullName evidence="1">Phytanoyl-CoA dioxygenase family protein</fullName>
    </submittedName>
</protein>
<reference evidence="1 2" key="1">
    <citation type="submission" date="2021-03" db="EMBL/GenBank/DDBJ databases">
        <title>Complete genome of Parasphingorhabdus_sp.JHSY0214.</title>
        <authorList>
            <person name="Yoo J.H."/>
            <person name="Bae J.W."/>
        </authorList>
    </citation>
    <scope>NUCLEOTIDE SEQUENCE [LARGE SCALE GENOMIC DNA]</scope>
    <source>
        <strain evidence="1 2">JHSY0214</strain>
    </source>
</reference>